<dbReference type="AlphaFoldDB" id="L0KA46"/>
<evidence type="ECO:0000256" key="3">
    <source>
        <dbReference type="ARBA" id="ARBA00022597"/>
    </source>
</evidence>
<dbReference type="OrthoDB" id="92465at2"/>
<dbReference type="InterPro" id="IPR011055">
    <property type="entry name" value="Dup_hybrid_motif"/>
</dbReference>
<keyword evidence="6" id="KW-0418">Kinase</keyword>
<dbReference type="PANTHER" id="PTHR45008:SF1">
    <property type="entry name" value="PTS SYSTEM GLUCOSE-SPECIFIC EIIA COMPONENT"/>
    <property type="match status" value="1"/>
</dbReference>
<evidence type="ECO:0000256" key="4">
    <source>
        <dbReference type="ARBA" id="ARBA00022679"/>
    </source>
</evidence>
<name>L0KA46_HALHC</name>
<keyword evidence="5" id="KW-0598">Phosphotransferase system</keyword>
<dbReference type="SUPFAM" id="SSF51261">
    <property type="entry name" value="Duplicated hybrid motif"/>
    <property type="match status" value="1"/>
</dbReference>
<dbReference type="HOGENOM" id="CLU_012312_5_1_9"/>
<evidence type="ECO:0000259" key="7">
    <source>
        <dbReference type="PROSITE" id="PS51093"/>
    </source>
</evidence>
<dbReference type="NCBIfam" id="TIGR00830">
    <property type="entry name" value="PTBA"/>
    <property type="match status" value="1"/>
</dbReference>
<protein>
    <submittedName>
        <fullName evidence="8">PTS system, glucose subfamily, IIA component</fullName>
    </submittedName>
</protein>
<comment type="subcellular location">
    <subcellularLocation>
        <location evidence="1">Cytoplasm</location>
    </subcellularLocation>
</comment>
<dbReference type="GO" id="GO:0016301">
    <property type="term" value="F:kinase activity"/>
    <property type="evidence" value="ECO:0007669"/>
    <property type="project" value="UniProtKB-KW"/>
</dbReference>
<dbReference type="PATRIC" id="fig|748449.3.peg.1409"/>
<dbReference type="EMBL" id="CP003359">
    <property type="protein sequence ID" value="AGB41400.1"/>
    <property type="molecule type" value="Genomic_DNA"/>
</dbReference>
<dbReference type="GO" id="GO:0005737">
    <property type="term" value="C:cytoplasm"/>
    <property type="evidence" value="ECO:0007669"/>
    <property type="project" value="UniProtKB-SubCell"/>
</dbReference>
<gene>
    <name evidence="8" type="ordered locus">Halha_1455</name>
</gene>
<dbReference type="STRING" id="748449.Halha_1455"/>
<evidence type="ECO:0000313" key="8">
    <source>
        <dbReference type="EMBL" id="AGB41400.1"/>
    </source>
</evidence>
<dbReference type="GO" id="GO:0009401">
    <property type="term" value="P:phosphoenolpyruvate-dependent sugar phosphotransferase system"/>
    <property type="evidence" value="ECO:0007669"/>
    <property type="project" value="UniProtKB-KW"/>
</dbReference>
<keyword evidence="4" id="KW-0808">Transferase</keyword>
<evidence type="ECO:0000313" key="9">
    <source>
        <dbReference type="Proteomes" id="UP000010880"/>
    </source>
</evidence>
<dbReference type="Pfam" id="PF00358">
    <property type="entry name" value="PTS_EIIA_1"/>
    <property type="match status" value="1"/>
</dbReference>
<dbReference type="InterPro" id="IPR001127">
    <property type="entry name" value="PTS_EIIA_1_perm"/>
</dbReference>
<evidence type="ECO:0000256" key="6">
    <source>
        <dbReference type="ARBA" id="ARBA00022777"/>
    </source>
</evidence>
<dbReference type="PROSITE" id="PS00371">
    <property type="entry name" value="PTS_EIIA_TYPE_1_HIS"/>
    <property type="match status" value="1"/>
</dbReference>
<evidence type="ECO:0000256" key="5">
    <source>
        <dbReference type="ARBA" id="ARBA00022683"/>
    </source>
</evidence>
<sequence>MFNLFGNSTKEITLKAPLTGEVVDLSEVPDDVFANKVVGDGLAIKPAKGKLVAPVAGTVKQVFPTKHAVGIETPEGVELLMHIGINTVELNGEGFERLIDEGAKVKPGDELIKFDIDYISENATAVVTPILITNMDDIEDIELANVTDITAGQDEILTVTI</sequence>
<feature type="domain" description="PTS EIIA type-1" evidence="7">
    <location>
        <begin position="30"/>
        <end position="134"/>
    </location>
</feature>
<dbReference type="Gene3D" id="2.70.70.10">
    <property type="entry name" value="Glucose Permease (Domain IIA)"/>
    <property type="match status" value="1"/>
</dbReference>
<dbReference type="PANTHER" id="PTHR45008">
    <property type="entry name" value="PTS SYSTEM GLUCOSE-SPECIFIC EIIA COMPONENT"/>
    <property type="match status" value="1"/>
</dbReference>
<proteinExistence type="predicted"/>
<reference evidence="9" key="1">
    <citation type="submission" date="2012-02" db="EMBL/GenBank/DDBJ databases">
        <title>The complete genome of Halobacteroides halobius DSM 5150.</title>
        <authorList>
            <person name="Lucas S."/>
            <person name="Copeland A."/>
            <person name="Lapidus A."/>
            <person name="Glavina del Rio T."/>
            <person name="Dalin E."/>
            <person name="Tice H."/>
            <person name="Bruce D."/>
            <person name="Goodwin L."/>
            <person name="Pitluck S."/>
            <person name="Peters L."/>
            <person name="Mikhailova N."/>
            <person name="Gu W."/>
            <person name="Kyrpides N."/>
            <person name="Mavromatis K."/>
            <person name="Ivanova N."/>
            <person name="Brettin T."/>
            <person name="Detter J.C."/>
            <person name="Han C."/>
            <person name="Larimer F."/>
            <person name="Land M."/>
            <person name="Hauser L."/>
            <person name="Markowitz V."/>
            <person name="Cheng J.-F."/>
            <person name="Hugenholtz P."/>
            <person name="Woyke T."/>
            <person name="Wu D."/>
            <person name="Tindall B."/>
            <person name="Pomrenke H."/>
            <person name="Brambilla E."/>
            <person name="Klenk H.-P."/>
            <person name="Eisen J.A."/>
        </authorList>
    </citation>
    <scope>NUCLEOTIDE SEQUENCE [LARGE SCALE GENOMIC DNA]</scope>
    <source>
        <strain evidence="9">ATCC 35273 / DSM 5150 / MD-1</strain>
    </source>
</reference>
<accession>L0KA46</accession>
<evidence type="ECO:0000256" key="1">
    <source>
        <dbReference type="ARBA" id="ARBA00004496"/>
    </source>
</evidence>
<dbReference type="Proteomes" id="UP000010880">
    <property type="component" value="Chromosome"/>
</dbReference>
<dbReference type="KEGG" id="hhl:Halha_1455"/>
<organism evidence="8 9">
    <name type="scientific">Halobacteroides halobius (strain ATCC 35273 / DSM 5150 / MD-1)</name>
    <dbReference type="NCBI Taxonomy" id="748449"/>
    <lineage>
        <taxon>Bacteria</taxon>
        <taxon>Bacillati</taxon>
        <taxon>Bacillota</taxon>
        <taxon>Clostridia</taxon>
        <taxon>Halanaerobiales</taxon>
        <taxon>Halobacteroidaceae</taxon>
        <taxon>Halobacteroides</taxon>
    </lineage>
</organism>
<dbReference type="PROSITE" id="PS51093">
    <property type="entry name" value="PTS_EIIA_TYPE_1"/>
    <property type="match status" value="1"/>
</dbReference>
<evidence type="ECO:0000256" key="2">
    <source>
        <dbReference type="ARBA" id="ARBA00022448"/>
    </source>
</evidence>
<dbReference type="InterPro" id="IPR050890">
    <property type="entry name" value="PTS_EIIA_component"/>
</dbReference>
<dbReference type="RefSeq" id="WP_015327122.1">
    <property type="nucleotide sequence ID" value="NC_019978.1"/>
</dbReference>
<dbReference type="FunFam" id="2.70.70.10:FF:000001">
    <property type="entry name" value="PTS system glucose-specific IIA component"/>
    <property type="match status" value="1"/>
</dbReference>
<keyword evidence="9" id="KW-1185">Reference proteome</keyword>
<dbReference type="eggNOG" id="COG2190">
    <property type="taxonomic scope" value="Bacteria"/>
</dbReference>
<keyword evidence="3" id="KW-0762">Sugar transport</keyword>
<keyword evidence="2" id="KW-0813">Transport</keyword>